<dbReference type="PANTHER" id="PTHR46796:SF12">
    <property type="entry name" value="HTH-TYPE DNA-BINDING TRANSCRIPTIONAL ACTIVATOR EUTR"/>
    <property type="match status" value="1"/>
</dbReference>
<sequence length="369" mass="40578">MRKLDPQGQVRALSLAGFSTEESPMSSTEYNDVEPWVVPHEVATPAGVFLRSTDPHEATEAISRCYEPGRVEVVDRSKPLDMRLWVNELPGLKLNYLSYGTDVRVTVPAGVRYVLCVPLMGRVTVGSGGRSVEASARTGVVISPSDPLYFENWSHDCRVLTARLDVDVLESLLATMLDEPLTGPIRFEPSLDLNDPPVRSVLRTVSLLRSELSRPDGITADPMMGAGMARLVMTGLLLAQPHNYSAKLHEPRPAVAPGNLRRAIELIDGDPMSVFGVADVARAAAIGIRALEEGFRKYVGTSPMAYLRKVRMARAHEELCRSDSAVTTAAAVARRWGFHHYGRFGVAYRQRYGCSPSETLRRTARESAY</sequence>
<organism evidence="5 6">
    <name type="scientific">Amycolatopsis pithecellobii</name>
    <dbReference type="NCBI Taxonomy" id="664692"/>
    <lineage>
        <taxon>Bacteria</taxon>
        <taxon>Bacillati</taxon>
        <taxon>Actinomycetota</taxon>
        <taxon>Actinomycetes</taxon>
        <taxon>Pseudonocardiales</taxon>
        <taxon>Pseudonocardiaceae</taxon>
        <taxon>Amycolatopsis</taxon>
    </lineage>
</organism>
<dbReference type="GO" id="GO:0003700">
    <property type="term" value="F:DNA-binding transcription factor activity"/>
    <property type="evidence" value="ECO:0007669"/>
    <property type="project" value="InterPro"/>
</dbReference>
<keyword evidence="2" id="KW-0238">DNA-binding</keyword>
<keyword evidence="6" id="KW-1185">Reference proteome</keyword>
<accession>A0A6N7YJY9</accession>
<evidence type="ECO:0000313" key="6">
    <source>
        <dbReference type="Proteomes" id="UP000440096"/>
    </source>
</evidence>
<comment type="caution">
    <text evidence="5">The sequence shown here is derived from an EMBL/GenBank/DDBJ whole genome shotgun (WGS) entry which is preliminary data.</text>
</comment>
<dbReference type="Pfam" id="PF14525">
    <property type="entry name" value="AraC_binding_2"/>
    <property type="match status" value="1"/>
</dbReference>
<dbReference type="AlphaFoldDB" id="A0A6N7YJY9"/>
<dbReference type="InterPro" id="IPR050204">
    <property type="entry name" value="AraC_XylS_family_regulators"/>
</dbReference>
<dbReference type="SMART" id="SM00342">
    <property type="entry name" value="HTH_ARAC"/>
    <property type="match status" value="1"/>
</dbReference>
<dbReference type="SUPFAM" id="SSF46689">
    <property type="entry name" value="Homeodomain-like"/>
    <property type="match status" value="2"/>
</dbReference>
<proteinExistence type="predicted"/>
<dbReference type="OrthoDB" id="5464689at2"/>
<gene>
    <name evidence="5" type="ORF">GKO32_04325</name>
</gene>
<evidence type="ECO:0000256" key="3">
    <source>
        <dbReference type="ARBA" id="ARBA00023163"/>
    </source>
</evidence>
<name>A0A6N7YJY9_9PSEU</name>
<dbReference type="Pfam" id="PF12833">
    <property type="entry name" value="HTH_18"/>
    <property type="match status" value="1"/>
</dbReference>
<dbReference type="GO" id="GO:0043565">
    <property type="term" value="F:sequence-specific DNA binding"/>
    <property type="evidence" value="ECO:0007669"/>
    <property type="project" value="InterPro"/>
</dbReference>
<reference evidence="5 6" key="1">
    <citation type="submission" date="2019-11" db="EMBL/GenBank/DDBJ databases">
        <title>Draft genome of Amycolatopsis RM579.</title>
        <authorList>
            <person name="Duangmal K."/>
            <person name="Mingma R."/>
        </authorList>
    </citation>
    <scope>NUCLEOTIDE SEQUENCE [LARGE SCALE GENOMIC DNA]</scope>
    <source>
        <strain evidence="5 6">RM579</strain>
    </source>
</reference>
<keyword evidence="1" id="KW-0805">Transcription regulation</keyword>
<dbReference type="Proteomes" id="UP000440096">
    <property type="component" value="Unassembled WGS sequence"/>
</dbReference>
<keyword evidence="3" id="KW-0804">Transcription</keyword>
<dbReference type="InterPro" id="IPR009057">
    <property type="entry name" value="Homeodomain-like_sf"/>
</dbReference>
<dbReference type="Gene3D" id="1.10.10.60">
    <property type="entry name" value="Homeodomain-like"/>
    <property type="match status" value="1"/>
</dbReference>
<dbReference type="InterPro" id="IPR018060">
    <property type="entry name" value="HTH_AraC"/>
</dbReference>
<evidence type="ECO:0000256" key="2">
    <source>
        <dbReference type="ARBA" id="ARBA00023125"/>
    </source>
</evidence>
<dbReference type="InterPro" id="IPR035418">
    <property type="entry name" value="AraC-bd_2"/>
</dbReference>
<protein>
    <submittedName>
        <fullName evidence="5">Helix-turn-helix domain-containing protein</fullName>
    </submittedName>
</protein>
<evidence type="ECO:0000313" key="5">
    <source>
        <dbReference type="EMBL" id="MTD53207.1"/>
    </source>
</evidence>
<dbReference type="EMBL" id="WMBA01000004">
    <property type="protein sequence ID" value="MTD53207.1"/>
    <property type="molecule type" value="Genomic_DNA"/>
</dbReference>
<feature type="domain" description="HTH araC/xylS-type" evidence="4">
    <location>
        <begin position="261"/>
        <end position="362"/>
    </location>
</feature>
<evidence type="ECO:0000256" key="1">
    <source>
        <dbReference type="ARBA" id="ARBA00023015"/>
    </source>
</evidence>
<dbReference type="PANTHER" id="PTHR46796">
    <property type="entry name" value="HTH-TYPE TRANSCRIPTIONAL ACTIVATOR RHAS-RELATED"/>
    <property type="match status" value="1"/>
</dbReference>
<dbReference type="PROSITE" id="PS01124">
    <property type="entry name" value="HTH_ARAC_FAMILY_2"/>
    <property type="match status" value="1"/>
</dbReference>
<evidence type="ECO:0000259" key="4">
    <source>
        <dbReference type="PROSITE" id="PS01124"/>
    </source>
</evidence>